<evidence type="ECO:0000313" key="3">
    <source>
        <dbReference type="EMBL" id="MWG35985.1"/>
    </source>
</evidence>
<dbReference type="PANTHER" id="PTHR43798:SF31">
    <property type="entry name" value="AB HYDROLASE SUPERFAMILY PROTEIN YCLE"/>
    <property type="match status" value="1"/>
</dbReference>
<dbReference type="OrthoDB" id="7531at2157"/>
<keyword evidence="4" id="KW-1185">Reference proteome</keyword>
<proteinExistence type="predicted"/>
<dbReference type="InterPro" id="IPR050266">
    <property type="entry name" value="AB_hydrolase_sf"/>
</dbReference>
<dbReference type="Proteomes" id="UP000451471">
    <property type="component" value="Unassembled WGS sequence"/>
</dbReference>
<organism evidence="3 4">
    <name type="scientific">Halomarina oriensis</name>
    <dbReference type="NCBI Taxonomy" id="671145"/>
    <lineage>
        <taxon>Archaea</taxon>
        <taxon>Methanobacteriati</taxon>
        <taxon>Methanobacteriota</taxon>
        <taxon>Stenosarchaea group</taxon>
        <taxon>Halobacteria</taxon>
        <taxon>Halobacteriales</taxon>
        <taxon>Natronomonadaceae</taxon>
        <taxon>Halomarina</taxon>
    </lineage>
</organism>
<dbReference type="PRINTS" id="PR00111">
    <property type="entry name" value="ABHYDROLASE"/>
</dbReference>
<dbReference type="InterPro" id="IPR029058">
    <property type="entry name" value="AB_hydrolase_fold"/>
</dbReference>
<dbReference type="Gene3D" id="3.40.50.1820">
    <property type="entry name" value="alpha/beta hydrolase"/>
    <property type="match status" value="1"/>
</dbReference>
<dbReference type="EMBL" id="WSZK01000029">
    <property type="protein sequence ID" value="MWG35985.1"/>
    <property type="molecule type" value="Genomic_DNA"/>
</dbReference>
<accession>A0A6B0GV46</accession>
<evidence type="ECO:0000313" key="4">
    <source>
        <dbReference type="Proteomes" id="UP000451471"/>
    </source>
</evidence>
<dbReference type="InterPro" id="IPR000073">
    <property type="entry name" value="AB_hydrolase_1"/>
</dbReference>
<dbReference type="PANTHER" id="PTHR43798">
    <property type="entry name" value="MONOACYLGLYCEROL LIPASE"/>
    <property type="match status" value="1"/>
</dbReference>
<evidence type="ECO:0000259" key="2">
    <source>
        <dbReference type="Pfam" id="PF00561"/>
    </source>
</evidence>
<dbReference type="GO" id="GO:0016020">
    <property type="term" value="C:membrane"/>
    <property type="evidence" value="ECO:0007669"/>
    <property type="project" value="TreeGrafter"/>
</dbReference>
<protein>
    <submittedName>
        <fullName evidence="3">Alpha/beta fold hydrolase</fullName>
    </submittedName>
</protein>
<evidence type="ECO:0000256" key="1">
    <source>
        <dbReference type="ARBA" id="ARBA00022801"/>
    </source>
</evidence>
<dbReference type="Pfam" id="PF00561">
    <property type="entry name" value="Abhydrolase_1"/>
    <property type="match status" value="1"/>
</dbReference>
<dbReference type="RefSeq" id="WP_158205653.1">
    <property type="nucleotide sequence ID" value="NZ_WSZK01000029.1"/>
</dbReference>
<dbReference type="AlphaFoldDB" id="A0A6B0GV46"/>
<name>A0A6B0GV46_9EURY</name>
<gene>
    <name evidence="3" type="ORF">GQS65_16075</name>
</gene>
<reference evidence="3 4" key="1">
    <citation type="submission" date="2019-12" db="EMBL/GenBank/DDBJ databases">
        <title>Halocatena pleomorpha gen. nov. sp. nov., an extremely halophilic archaeon of family Halobacteriaceae isolated from saltpan soil.</title>
        <authorList>
            <person name="Pal Y."/>
            <person name="Verma A."/>
            <person name="Krishnamurthi S."/>
            <person name="Kumar P."/>
        </authorList>
    </citation>
    <scope>NUCLEOTIDE SEQUENCE [LARGE SCALE GENOMIC DNA]</scope>
    <source>
        <strain evidence="3 4">JCM 16495</strain>
    </source>
</reference>
<comment type="caution">
    <text evidence="3">The sequence shown here is derived from an EMBL/GenBank/DDBJ whole genome shotgun (WGS) entry which is preliminary data.</text>
</comment>
<dbReference type="SUPFAM" id="SSF53474">
    <property type="entry name" value="alpha/beta-Hydrolases"/>
    <property type="match status" value="1"/>
</dbReference>
<keyword evidence="1 3" id="KW-0378">Hydrolase</keyword>
<feature type="domain" description="AB hydrolase-1" evidence="2">
    <location>
        <begin position="28"/>
        <end position="248"/>
    </location>
</feature>
<dbReference type="GO" id="GO:0016787">
    <property type="term" value="F:hydrolase activity"/>
    <property type="evidence" value="ECO:0007669"/>
    <property type="project" value="UniProtKB-KW"/>
</dbReference>
<sequence length="277" mass="30194">MNVPDEWTLGTVHANGIDLQYYRTGEGPPLVLAHGFYDNGRCWEPLVTDLADDYDVVAYDARGHGRSDAPETGYGIDDRVADLVGLVDALGLDDPILLGHSMGGATVGWAAAEHPDLPQAVVLEDPAALSGQPPMGPDERADHVREALTEDAELTVEERIEEQYDGFDPEQARRHAVADTELDPNIAEIAREGYPENLSDRLGDVTVPTLLLRRDADVAQRVEDLQLTSELQNGRVVHVPNAGHCVFHTQYEAAFAELEAFLAWVAADAPSEPESRN</sequence>